<evidence type="ECO:0000259" key="1">
    <source>
        <dbReference type="PROSITE" id="PS01124"/>
    </source>
</evidence>
<dbReference type="PROSITE" id="PS01124">
    <property type="entry name" value="HTH_ARAC_FAMILY_2"/>
    <property type="match status" value="1"/>
</dbReference>
<dbReference type="InterPro" id="IPR018060">
    <property type="entry name" value="HTH_AraC"/>
</dbReference>
<organism evidence="2 3">
    <name type="scientific">Chitinophaga pinensis</name>
    <dbReference type="NCBI Taxonomy" id="79329"/>
    <lineage>
        <taxon>Bacteria</taxon>
        <taxon>Pseudomonadati</taxon>
        <taxon>Bacteroidota</taxon>
        <taxon>Chitinophagia</taxon>
        <taxon>Chitinophagales</taxon>
        <taxon>Chitinophagaceae</taxon>
        <taxon>Chitinophaga</taxon>
    </lineage>
</organism>
<dbReference type="OrthoDB" id="635259at2"/>
<reference evidence="2 3" key="1">
    <citation type="submission" date="2019-08" db="EMBL/GenBank/DDBJ databases">
        <title>Whole genome sequencing of chitin degrading bacteria Chitinophaga pinensis YS16.</title>
        <authorList>
            <person name="Singh R.P."/>
            <person name="Manchanda G."/>
            <person name="Maurya I.K."/>
            <person name="Joshi N.K."/>
            <person name="Srivastava A.K."/>
        </authorList>
    </citation>
    <scope>NUCLEOTIDE SEQUENCE [LARGE SCALE GENOMIC DNA]</scope>
    <source>
        <strain evidence="2 3">YS-16</strain>
    </source>
</reference>
<accession>A0A5C6LQF0</accession>
<dbReference type="AlphaFoldDB" id="A0A5C6LQF0"/>
<dbReference type="EMBL" id="VOHS01000015">
    <property type="protein sequence ID" value="TWV99550.1"/>
    <property type="molecule type" value="Genomic_DNA"/>
</dbReference>
<name>A0A5C6LQF0_9BACT</name>
<feature type="domain" description="HTH araC/xylS-type" evidence="1">
    <location>
        <begin position="204"/>
        <end position="290"/>
    </location>
</feature>
<comment type="caution">
    <text evidence="2">The sequence shown here is derived from an EMBL/GenBank/DDBJ whole genome shotgun (WGS) entry which is preliminary data.</text>
</comment>
<dbReference type="GO" id="GO:0043565">
    <property type="term" value="F:sequence-specific DNA binding"/>
    <property type="evidence" value="ECO:0007669"/>
    <property type="project" value="InterPro"/>
</dbReference>
<evidence type="ECO:0000313" key="2">
    <source>
        <dbReference type="EMBL" id="TWV99550.1"/>
    </source>
</evidence>
<sequence>MIQFVPNEHEPFLSGIALLFPYLRLMQASNAYITGHLSVPPEWQNIFDPFYFIHNHSSSPVTKILSPTFQTILVFNFSSPGLFFVEENMPVTIDKSMVIGPIKLAHQYTIPAHGEMLVANFKRDAFYRFFGKHLQSYTDFLLHPDEILGEHCFAAFWETLKAFNSMQERVDAILDFSAVYLRERDKGSEEIITAGETDGAINPIKDIADKQGQSERNIQLKHKKYLGYNAKEMNRYQRFQKALTRLQVQAENGNIDWFELIHEGGYYDQSHLIHDFNHFLGLSPAQFLKLQSTVCIAGGRS</sequence>
<keyword evidence="3" id="KW-1185">Reference proteome</keyword>
<dbReference type="SMART" id="SM00342">
    <property type="entry name" value="HTH_ARAC"/>
    <property type="match status" value="1"/>
</dbReference>
<dbReference type="Gene3D" id="1.10.10.60">
    <property type="entry name" value="Homeodomain-like"/>
    <property type="match status" value="1"/>
</dbReference>
<proteinExistence type="predicted"/>
<protein>
    <submittedName>
        <fullName evidence="2">AraC family transcriptional regulator</fullName>
    </submittedName>
</protein>
<evidence type="ECO:0000313" key="3">
    <source>
        <dbReference type="Proteomes" id="UP000318815"/>
    </source>
</evidence>
<gene>
    <name evidence="2" type="ORF">FEF09_16300</name>
</gene>
<dbReference type="GO" id="GO:0003700">
    <property type="term" value="F:DNA-binding transcription factor activity"/>
    <property type="evidence" value="ECO:0007669"/>
    <property type="project" value="InterPro"/>
</dbReference>
<dbReference type="Proteomes" id="UP000318815">
    <property type="component" value="Unassembled WGS sequence"/>
</dbReference>